<dbReference type="InterPro" id="IPR001849">
    <property type="entry name" value="PH_domain"/>
</dbReference>
<keyword evidence="1" id="KW-0175">Coiled coil</keyword>
<dbReference type="GO" id="GO:0000281">
    <property type="term" value="P:mitotic cytokinesis"/>
    <property type="evidence" value="ECO:0007669"/>
    <property type="project" value="TreeGrafter"/>
</dbReference>
<accession>A0AA35TGJ0</accession>
<protein>
    <submittedName>
        <fullName evidence="5">Rhotekin-2</fullName>
    </submittedName>
</protein>
<dbReference type="SUPFAM" id="SSF46585">
    <property type="entry name" value="HR1 repeat"/>
    <property type="match status" value="1"/>
</dbReference>
<dbReference type="Pfam" id="PF00169">
    <property type="entry name" value="PH"/>
    <property type="match status" value="1"/>
</dbReference>
<dbReference type="InterPro" id="IPR011993">
    <property type="entry name" value="PH-like_dom_sf"/>
</dbReference>
<dbReference type="SMART" id="SM00742">
    <property type="entry name" value="Hr1"/>
    <property type="match status" value="1"/>
</dbReference>
<dbReference type="InterPro" id="IPR011072">
    <property type="entry name" value="HR1_rho-bd"/>
</dbReference>
<feature type="region of interest" description="Disordered" evidence="2">
    <location>
        <begin position="1"/>
        <end position="53"/>
    </location>
</feature>
<dbReference type="SMART" id="SM00233">
    <property type="entry name" value="PH"/>
    <property type="match status" value="1"/>
</dbReference>
<feature type="domain" description="REM-1" evidence="4">
    <location>
        <begin position="43"/>
        <end position="117"/>
    </location>
</feature>
<dbReference type="GO" id="GO:0031106">
    <property type="term" value="P:septin ring organization"/>
    <property type="evidence" value="ECO:0007669"/>
    <property type="project" value="TreeGrafter"/>
</dbReference>
<name>A0AA35TGJ0_GEOBA</name>
<organism evidence="5 6">
    <name type="scientific">Geodia barretti</name>
    <name type="common">Barrett's horny sponge</name>
    <dbReference type="NCBI Taxonomy" id="519541"/>
    <lineage>
        <taxon>Eukaryota</taxon>
        <taxon>Metazoa</taxon>
        <taxon>Porifera</taxon>
        <taxon>Demospongiae</taxon>
        <taxon>Heteroscleromorpha</taxon>
        <taxon>Tetractinellida</taxon>
        <taxon>Astrophorina</taxon>
        <taxon>Geodiidae</taxon>
        <taxon>Geodia</taxon>
    </lineage>
</organism>
<dbReference type="Gene3D" id="2.30.29.30">
    <property type="entry name" value="Pleckstrin-homology domain (PH domain)/Phosphotyrosine-binding domain (PTB)"/>
    <property type="match status" value="1"/>
</dbReference>
<dbReference type="EMBL" id="CASHTH010003683">
    <property type="protein sequence ID" value="CAI8047895.1"/>
    <property type="molecule type" value="Genomic_DNA"/>
</dbReference>
<dbReference type="PROSITE" id="PS51860">
    <property type="entry name" value="REM_1"/>
    <property type="match status" value="1"/>
</dbReference>
<reference evidence="5" key="1">
    <citation type="submission" date="2023-03" db="EMBL/GenBank/DDBJ databases">
        <authorList>
            <person name="Steffen K."/>
            <person name="Cardenas P."/>
        </authorList>
    </citation>
    <scope>NUCLEOTIDE SEQUENCE</scope>
</reference>
<dbReference type="SUPFAM" id="SSF50729">
    <property type="entry name" value="PH domain-like"/>
    <property type="match status" value="1"/>
</dbReference>
<dbReference type="PANTHER" id="PTHR21538">
    <property type="entry name" value="ANILLIN/RHOTEKIN RTKN"/>
    <property type="match status" value="1"/>
</dbReference>
<evidence type="ECO:0000259" key="3">
    <source>
        <dbReference type="PROSITE" id="PS50003"/>
    </source>
</evidence>
<dbReference type="Pfam" id="PF08174">
    <property type="entry name" value="Anillin"/>
    <property type="match status" value="1"/>
</dbReference>
<comment type="caution">
    <text evidence="5">The sequence shown here is derived from an EMBL/GenBank/DDBJ whole genome shotgun (WGS) entry which is preliminary data.</text>
</comment>
<evidence type="ECO:0000313" key="6">
    <source>
        <dbReference type="Proteomes" id="UP001174909"/>
    </source>
</evidence>
<evidence type="ECO:0000313" key="5">
    <source>
        <dbReference type="EMBL" id="CAI8047895.1"/>
    </source>
</evidence>
<dbReference type="PROSITE" id="PS50003">
    <property type="entry name" value="PH_DOMAIN"/>
    <property type="match status" value="1"/>
</dbReference>
<dbReference type="InterPro" id="IPR012966">
    <property type="entry name" value="AHD"/>
</dbReference>
<dbReference type="GO" id="GO:0000915">
    <property type="term" value="P:actomyosin contractile ring assembly"/>
    <property type="evidence" value="ECO:0007669"/>
    <property type="project" value="TreeGrafter"/>
</dbReference>
<dbReference type="GO" id="GO:0005826">
    <property type="term" value="C:actomyosin contractile ring"/>
    <property type="evidence" value="ECO:0007669"/>
    <property type="project" value="TreeGrafter"/>
</dbReference>
<dbReference type="Gene3D" id="1.10.287.160">
    <property type="entry name" value="HR1 repeat"/>
    <property type="match status" value="1"/>
</dbReference>
<sequence length="479" mass="53226">MADVRAKRKSDPSVGGETVAGKRRHTSTALSGKENVVPRARPTSSKKPRLVQEDPAIERLQERIEMETKIKDGATRLLQASSTAAQSMEASKGMFVSNAKILALLREIQQLRAGKQSPATNNSSGLKSCPAKLAISDIRIPLEWQEFENTHGKVDNHTHFGVFCLFRIGNQVMDTPSLVSVDRSTMDITFRDVIIFPEKVDADFTLEVEVYCSLPPEETASHNRPSTPIKMFKRLRGGSKTSSEDPALIASSSSFSDMSSSIPPRRFAIAGHAHLHLSEMSQTCKTYVLKRGAVGSSGTASTGGHNLPLLPLWGQICCKLMAQPDCATEPRISGFINLQRMVGGLPDWVRLWCVVRQNRLRCWKNPEDVGRRMPEQIIELTEGMVVEPAQRLLMRRPHAIFIKDPDSELYMAFESKEEREQWIEALSQSILDLKVWKSSCDFLIPQPNSKFYVDSPSAHFVPKLRGSGAIRGSSSLTQL</sequence>
<dbReference type="PANTHER" id="PTHR21538:SF24">
    <property type="entry name" value="PH DOMAIN-CONTAINING PROTEIN"/>
    <property type="match status" value="1"/>
</dbReference>
<dbReference type="GO" id="GO:0007165">
    <property type="term" value="P:signal transduction"/>
    <property type="evidence" value="ECO:0007669"/>
    <property type="project" value="InterPro"/>
</dbReference>
<feature type="domain" description="PH" evidence="3">
    <location>
        <begin position="329"/>
        <end position="431"/>
    </location>
</feature>
<gene>
    <name evidence="5" type="ORF">GBAR_LOCUS26480</name>
</gene>
<dbReference type="Proteomes" id="UP001174909">
    <property type="component" value="Unassembled WGS sequence"/>
</dbReference>
<evidence type="ECO:0000256" key="1">
    <source>
        <dbReference type="PROSITE-ProRule" id="PRU01207"/>
    </source>
</evidence>
<evidence type="ECO:0000256" key="2">
    <source>
        <dbReference type="SAM" id="MobiDB-lite"/>
    </source>
</evidence>
<dbReference type="InterPro" id="IPR051364">
    <property type="entry name" value="Cytokinesis/Rho-signaling"/>
</dbReference>
<keyword evidence="6" id="KW-1185">Reference proteome</keyword>
<dbReference type="AlphaFoldDB" id="A0AA35TGJ0"/>
<dbReference type="InterPro" id="IPR036274">
    <property type="entry name" value="HR1_rpt_sf"/>
</dbReference>
<proteinExistence type="predicted"/>
<evidence type="ECO:0000259" key="4">
    <source>
        <dbReference type="PROSITE" id="PS51860"/>
    </source>
</evidence>